<dbReference type="InterPro" id="IPR000917">
    <property type="entry name" value="Sulfatase_N"/>
</dbReference>
<dbReference type="Proteomes" id="UP000266234">
    <property type="component" value="Unassembled WGS sequence"/>
</dbReference>
<feature type="transmembrane region" description="Helical" evidence="2">
    <location>
        <begin position="146"/>
        <end position="165"/>
    </location>
</feature>
<evidence type="ECO:0000256" key="1">
    <source>
        <dbReference type="SAM" id="MobiDB-lite"/>
    </source>
</evidence>
<reference evidence="4 5" key="1">
    <citation type="journal article" date="2018" name="PLoS Pathog.">
        <title>Evolution of structural diversity of trichothecenes, a family of toxins produced by plant pathogenic and entomopathogenic fungi.</title>
        <authorList>
            <person name="Proctor R.H."/>
            <person name="McCormick S.P."/>
            <person name="Kim H.S."/>
            <person name="Cardoza R.E."/>
            <person name="Stanley A.M."/>
            <person name="Lindo L."/>
            <person name="Kelly A."/>
            <person name="Brown D.W."/>
            <person name="Lee T."/>
            <person name="Vaughan M.M."/>
            <person name="Alexander N.J."/>
            <person name="Busman M."/>
            <person name="Gutierrez S."/>
        </authorList>
    </citation>
    <scope>NUCLEOTIDE SEQUENCE [LARGE SCALE GENOMIC DNA]</scope>
    <source>
        <strain evidence="4 5">NRRL 20695</strain>
    </source>
</reference>
<dbReference type="EMBL" id="PXOG01000028">
    <property type="protein sequence ID" value="RGP80589.1"/>
    <property type="molecule type" value="Genomic_DNA"/>
</dbReference>
<proteinExistence type="predicted"/>
<feature type="domain" description="Sulfatase N-terminal" evidence="3">
    <location>
        <begin position="541"/>
        <end position="746"/>
    </location>
</feature>
<keyword evidence="5" id="KW-1185">Reference proteome</keyword>
<dbReference type="STRING" id="694270.A0A395T840"/>
<dbReference type="InterPro" id="IPR052701">
    <property type="entry name" value="GAG_Ulvan_Degrading_Sulfatases"/>
</dbReference>
<keyword evidence="2" id="KW-0472">Membrane</keyword>
<name>A0A395T840_9HYPO</name>
<sequence>MSATVVQLCFSITCISLIFTKFAHLSLYIKTVSPVGVIFFLPSLLLSDLIVICLSRLALRPKTGSITANTFCLIACVFSIILWGAASSQLGFLYETGVEIKWADTLTYVGDKNGMKVLLSGLYTVLSFAFLILAISWVVKWYLYRAVGEFCFRMGAPITYTWLLLKRTRLYRGRHFVRYVRIRQESHSSASSVDENDENDDVEKNALLGAEETQNTPSIQLRPFLPFLGTVSFLFLTTVCRPSRPYNMMSATLPVAMLEMFKIELDPCAEQTALSKNKWPLPDLIEKSKWETPNGHFKGWAPGIPNKHVKHYRDTIPTWLPEEIPNGFLKWSANNTTESKNSSSCFVSDDDSFYNPVSDPLKITNLNDNILDVLQEAFKNETVKIRHVALIMMESHREELFPLQQGSDYHQYIMKSHGDDVDEDVINERLHQLGPVAERITGKSGNFKKKDGSDFDPVEIPEWKDTTPDGFGGINIVGGFTTSSLSMKSAAAIHCGSWCMPVNSFEESETQSYQPCLPQILNLFNNIKENKTTDEMTEQQWEPAFFQSITEGYDRQDKFDRKIGFKEIIAKDRLDKDTKEGEELEKINYFGYAETLLDPYIRDYIKNVTEQGKRMFLSHFTSTTHHPWGLPKSVNSTDYLETKDSMSMHQDLNWYLKAVRFTDAWLGQLLQILQDTGIADETLIVFVGDHGQAFPEDSPSKTGTYGNGHVSNFRVPITFRHPKIPRVQYNANATSLSILPTILDLLISTRSLNEKDTQAATDILWDYEGQSLIRPYKASHNGRRAWNFGIINGGGSLLSMTSADAPWRLVLPLDDKSEYRFTDLKDDPLELKPLEEWKKKDLFSSVKSKYGEDAAQWATEAEAVSRWWGLERKRLWGYNRGESGDKKADE</sequence>
<dbReference type="Gene3D" id="3.40.720.10">
    <property type="entry name" value="Alkaline Phosphatase, subunit A"/>
    <property type="match status" value="1"/>
</dbReference>
<gene>
    <name evidence="4" type="ORF">FLONG3_1328</name>
</gene>
<evidence type="ECO:0000256" key="2">
    <source>
        <dbReference type="SAM" id="Phobius"/>
    </source>
</evidence>
<keyword evidence="2" id="KW-0812">Transmembrane</keyword>
<evidence type="ECO:0000259" key="3">
    <source>
        <dbReference type="Pfam" id="PF00884"/>
    </source>
</evidence>
<dbReference type="PANTHER" id="PTHR43751:SF3">
    <property type="entry name" value="SULFATASE N-TERMINAL DOMAIN-CONTAINING PROTEIN"/>
    <property type="match status" value="1"/>
</dbReference>
<dbReference type="OrthoDB" id="96314at2759"/>
<dbReference type="AlphaFoldDB" id="A0A395T840"/>
<keyword evidence="2" id="KW-1133">Transmembrane helix</keyword>
<dbReference type="Pfam" id="PF00884">
    <property type="entry name" value="Sulfatase"/>
    <property type="match status" value="1"/>
</dbReference>
<dbReference type="PANTHER" id="PTHR43751">
    <property type="entry name" value="SULFATASE"/>
    <property type="match status" value="1"/>
</dbReference>
<feature type="transmembrane region" description="Helical" evidence="2">
    <location>
        <begin position="36"/>
        <end position="59"/>
    </location>
</feature>
<protein>
    <recommendedName>
        <fullName evidence="3">Sulfatase N-terminal domain-containing protein</fullName>
    </recommendedName>
</protein>
<dbReference type="SUPFAM" id="SSF53649">
    <property type="entry name" value="Alkaline phosphatase-like"/>
    <property type="match status" value="1"/>
</dbReference>
<feature type="transmembrane region" description="Helical" evidence="2">
    <location>
        <begin position="117"/>
        <end position="139"/>
    </location>
</feature>
<organism evidence="4 5">
    <name type="scientific">Fusarium longipes</name>
    <dbReference type="NCBI Taxonomy" id="694270"/>
    <lineage>
        <taxon>Eukaryota</taxon>
        <taxon>Fungi</taxon>
        <taxon>Dikarya</taxon>
        <taxon>Ascomycota</taxon>
        <taxon>Pezizomycotina</taxon>
        <taxon>Sordariomycetes</taxon>
        <taxon>Hypocreomycetidae</taxon>
        <taxon>Hypocreales</taxon>
        <taxon>Nectriaceae</taxon>
        <taxon>Fusarium</taxon>
    </lineage>
</organism>
<dbReference type="InterPro" id="IPR017850">
    <property type="entry name" value="Alkaline_phosphatase_core_sf"/>
</dbReference>
<feature type="region of interest" description="Disordered" evidence="1">
    <location>
        <begin position="442"/>
        <end position="464"/>
    </location>
</feature>
<accession>A0A395T840</accession>
<feature type="transmembrane region" description="Helical" evidence="2">
    <location>
        <begin position="66"/>
        <end position="86"/>
    </location>
</feature>
<evidence type="ECO:0000313" key="4">
    <source>
        <dbReference type="EMBL" id="RGP80589.1"/>
    </source>
</evidence>
<evidence type="ECO:0000313" key="5">
    <source>
        <dbReference type="Proteomes" id="UP000266234"/>
    </source>
</evidence>
<comment type="caution">
    <text evidence="4">The sequence shown here is derived from an EMBL/GenBank/DDBJ whole genome shotgun (WGS) entry which is preliminary data.</text>
</comment>